<sequence length="150" mass="15368">MVAEKTVTDTAKAGGANSDPTIEVEVVYARQAAQTLLKVKGAPGLTAGQAIEQSGVLRARPEIDLSVNKLGIFGKPIKADQSLADGDRVEIYTPLIADPKQAKKKQAASRAAAQEKTEATANSSPTSSFPASSSPASSSPASSSLDSKIS</sequence>
<dbReference type="Pfam" id="PF03658">
    <property type="entry name" value="Ub-RnfH"/>
    <property type="match status" value="1"/>
</dbReference>
<dbReference type="RefSeq" id="WP_328984288.1">
    <property type="nucleotide sequence ID" value="NZ_CP121472.1"/>
</dbReference>
<dbReference type="NCBIfam" id="NF002490">
    <property type="entry name" value="PRK01777.1"/>
    <property type="match status" value="1"/>
</dbReference>
<dbReference type="InterPro" id="IPR037021">
    <property type="entry name" value="RnfH_sf"/>
</dbReference>
<dbReference type="Proteomes" id="UP001432180">
    <property type="component" value="Chromosome"/>
</dbReference>
<evidence type="ECO:0000313" key="5">
    <source>
        <dbReference type="Proteomes" id="UP001432180"/>
    </source>
</evidence>
<dbReference type="HAMAP" id="MF_00460">
    <property type="entry name" value="UPF0125_RnfH"/>
    <property type="match status" value="1"/>
</dbReference>
<dbReference type="SUPFAM" id="SSF54285">
    <property type="entry name" value="MoaD/ThiS"/>
    <property type="match status" value="1"/>
</dbReference>
<keyword evidence="5" id="KW-1185">Reference proteome</keyword>
<dbReference type="PANTHER" id="PTHR37483:SF1">
    <property type="entry name" value="UPF0125 PROTEIN RATB"/>
    <property type="match status" value="1"/>
</dbReference>
<evidence type="ECO:0000256" key="2">
    <source>
        <dbReference type="HAMAP-Rule" id="MF_00460"/>
    </source>
</evidence>
<dbReference type="InterPro" id="IPR016155">
    <property type="entry name" value="Mopterin_synth/thiamin_S_b"/>
</dbReference>
<dbReference type="EMBL" id="CP121472">
    <property type="protein sequence ID" value="WPL18531.1"/>
    <property type="molecule type" value="Genomic_DNA"/>
</dbReference>
<evidence type="ECO:0000313" key="4">
    <source>
        <dbReference type="EMBL" id="WPL18531.1"/>
    </source>
</evidence>
<evidence type="ECO:0000256" key="1">
    <source>
        <dbReference type="ARBA" id="ARBA00010645"/>
    </source>
</evidence>
<evidence type="ECO:0000256" key="3">
    <source>
        <dbReference type="SAM" id="MobiDB-lite"/>
    </source>
</evidence>
<protein>
    <recommendedName>
        <fullName evidence="2">UPF0125 protein Thiowin_03604</fullName>
    </recommendedName>
</protein>
<name>A0ABZ0SBY0_9GAMM</name>
<feature type="region of interest" description="Disordered" evidence="3">
    <location>
        <begin position="94"/>
        <end position="150"/>
    </location>
</feature>
<dbReference type="InterPro" id="IPR005346">
    <property type="entry name" value="RnfH"/>
</dbReference>
<feature type="compositionally biased region" description="Low complexity" evidence="3">
    <location>
        <begin position="119"/>
        <end position="150"/>
    </location>
</feature>
<dbReference type="PANTHER" id="PTHR37483">
    <property type="entry name" value="UPF0125 PROTEIN RATB"/>
    <property type="match status" value="1"/>
</dbReference>
<accession>A0ABZ0SBY0</accession>
<organism evidence="4 5">
    <name type="scientific">Thiorhodovibrio winogradskyi</name>
    <dbReference type="NCBI Taxonomy" id="77007"/>
    <lineage>
        <taxon>Bacteria</taxon>
        <taxon>Pseudomonadati</taxon>
        <taxon>Pseudomonadota</taxon>
        <taxon>Gammaproteobacteria</taxon>
        <taxon>Chromatiales</taxon>
        <taxon>Chromatiaceae</taxon>
        <taxon>Thiorhodovibrio</taxon>
    </lineage>
</organism>
<comment type="similarity">
    <text evidence="1 2">Belongs to the UPF0125 (RnfH) family.</text>
</comment>
<proteinExistence type="inferred from homology"/>
<gene>
    <name evidence="4" type="ORF">Thiowin_03604</name>
</gene>
<dbReference type="Gene3D" id="3.10.20.280">
    <property type="entry name" value="RnfH-like"/>
    <property type="match status" value="1"/>
</dbReference>
<reference evidence="4 5" key="1">
    <citation type="journal article" date="2023" name="Microorganisms">
        <title>Thiorhodovibrio frisius and Trv. litoralis spp. nov., Two Novel Members from a Clade of Fastidious Purple Sulfur Bacteria That Exhibit Unique Red-Shifted Light-Harvesting Capabilities.</title>
        <authorList>
            <person name="Methner A."/>
            <person name="Kuzyk S.B."/>
            <person name="Petersen J."/>
            <person name="Bauer S."/>
            <person name="Brinkmann H."/>
            <person name="Sichau K."/>
            <person name="Wanner G."/>
            <person name="Wolf J."/>
            <person name="Neumann-Schaal M."/>
            <person name="Henke P."/>
            <person name="Tank M."/>
            <person name="Sproer C."/>
            <person name="Bunk B."/>
            <person name="Overmann J."/>
        </authorList>
    </citation>
    <scope>NUCLEOTIDE SEQUENCE [LARGE SCALE GENOMIC DNA]</scope>
    <source>
        <strain evidence="4 5">DSM 6702</strain>
    </source>
</reference>